<dbReference type="Proteomes" id="UP001281761">
    <property type="component" value="Unassembled WGS sequence"/>
</dbReference>
<comment type="caution">
    <text evidence="8">The sequence shown here is derived from an EMBL/GenBank/DDBJ whole genome shotgun (WGS) entry which is preliminary data.</text>
</comment>
<evidence type="ECO:0000256" key="4">
    <source>
        <dbReference type="ARBA" id="ARBA00022737"/>
    </source>
</evidence>
<evidence type="ECO:0000256" key="3">
    <source>
        <dbReference type="ARBA" id="ARBA00019387"/>
    </source>
</evidence>
<dbReference type="EMBL" id="JARBJD010000156">
    <property type="protein sequence ID" value="KAK2949413.1"/>
    <property type="molecule type" value="Genomic_DNA"/>
</dbReference>
<keyword evidence="9" id="KW-1185">Reference proteome</keyword>
<comment type="subcellular location">
    <subcellularLocation>
        <location evidence="1">Cell projection</location>
        <location evidence="1">Cilium</location>
    </subcellularLocation>
</comment>
<organism evidence="8 9">
    <name type="scientific">Blattamonas nauphoetae</name>
    <dbReference type="NCBI Taxonomy" id="2049346"/>
    <lineage>
        <taxon>Eukaryota</taxon>
        <taxon>Metamonada</taxon>
        <taxon>Preaxostyla</taxon>
        <taxon>Oxymonadida</taxon>
        <taxon>Blattamonas</taxon>
    </lineage>
</organism>
<dbReference type="InterPro" id="IPR019734">
    <property type="entry name" value="TPR_rpt"/>
</dbReference>
<feature type="compositionally biased region" description="Basic and acidic residues" evidence="7">
    <location>
        <begin position="606"/>
        <end position="615"/>
    </location>
</feature>
<feature type="compositionally biased region" description="Basic residues" evidence="7">
    <location>
        <begin position="1"/>
        <end position="16"/>
    </location>
</feature>
<proteinExistence type="inferred from homology"/>
<dbReference type="InterPro" id="IPR011990">
    <property type="entry name" value="TPR-like_helical_dom_sf"/>
</dbReference>
<evidence type="ECO:0000313" key="9">
    <source>
        <dbReference type="Proteomes" id="UP001281761"/>
    </source>
</evidence>
<dbReference type="Gene3D" id="1.25.40.10">
    <property type="entry name" value="Tetratricopeptide repeat domain"/>
    <property type="match status" value="2"/>
</dbReference>
<dbReference type="PANTHER" id="PTHR14781">
    <property type="entry name" value="INTRAFLAGELLAR TRANSPORT PROTEIN 56"/>
    <property type="match status" value="1"/>
</dbReference>
<evidence type="ECO:0000256" key="7">
    <source>
        <dbReference type="SAM" id="MobiDB-lite"/>
    </source>
</evidence>
<keyword evidence="4" id="KW-0677">Repeat</keyword>
<evidence type="ECO:0000256" key="1">
    <source>
        <dbReference type="ARBA" id="ARBA00004138"/>
    </source>
</evidence>
<evidence type="ECO:0000313" key="8">
    <source>
        <dbReference type="EMBL" id="KAK2949413.1"/>
    </source>
</evidence>
<feature type="region of interest" description="Disordered" evidence="7">
    <location>
        <begin position="1"/>
        <end position="21"/>
    </location>
</feature>
<feature type="region of interest" description="Disordered" evidence="7">
    <location>
        <begin position="606"/>
        <end position="637"/>
    </location>
</feature>
<comment type="similarity">
    <text evidence="2">Belongs to the IFT56 family.</text>
</comment>
<keyword evidence="6" id="KW-0966">Cell projection</keyword>
<sequence>MTYARKRVSRPSKRRNTAPEERDSLPVLDDFIDTRNFIGALTFLEHMSHSHQTIATKPNGVDEISKPIKHWMAYCNYHLGKYEEACDLYRELLNSEREPSYYLDIACCEVMMGNIRDAEINARKGPQCTLRERVEFLIAAMQDDGSKMLPVSQRAGGTDQTFEICQNQLCQAAVHFLNGRYTEAVAIYDRLTQQHPDFPAIRIYQAYCNFKLEYYDKALQAVQEYLTVNTRSPTALNLLACINHKLYNERANSLEIIRSIEESSYIPPSTEMVIKHNKVVFKHGEDSLQVLPPLTEEFGEAKQNLIIFYLKNDLIQDAYAMMRDHQPTSNIEYTLKGIVLTLIGQSQAELGGTVSEEHIGTAQKMFEVMGSSPEDCDTVSGRQAMASALFLKGKFGESLKYFESIEQFFISDDAFNMNYGIALASSGRYGSAEGVLERIETEKIKNEDMAYANWMARCYCLNGHAERAWDLYLTRKVFSMDDTENLDVSMEDNSNLYGLLQVIANDCYRTGQFLYAARAFQELIKIEDNEAFVEGKRAACVGIFYEIMIGKRSYSNSQQREELNEAVNILQADRTDHQAQNYAKVMMEWGKKNIGMNFSDDGFDFRGGHPTRREDDYDSNLDDDEMEEESDIESDDQ</sequence>
<evidence type="ECO:0000256" key="6">
    <source>
        <dbReference type="ARBA" id="ARBA00023273"/>
    </source>
</evidence>
<dbReference type="PANTHER" id="PTHR14781:SF0">
    <property type="entry name" value="INTRAFLAGELLAR TRANSPORT PROTEIN 56"/>
    <property type="match status" value="1"/>
</dbReference>
<dbReference type="InterPro" id="IPR030511">
    <property type="entry name" value="TTC26"/>
</dbReference>
<name>A0ABQ9XDQ6_9EUKA</name>
<dbReference type="Pfam" id="PF14559">
    <property type="entry name" value="TPR_19"/>
    <property type="match status" value="1"/>
</dbReference>
<accession>A0ABQ9XDQ6</accession>
<dbReference type="Pfam" id="PF13174">
    <property type="entry name" value="TPR_6"/>
    <property type="match status" value="1"/>
</dbReference>
<evidence type="ECO:0000256" key="5">
    <source>
        <dbReference type="ARBA" id="ARBA00022803"/>
    </source>
</evidence>
<reference evidence="8 9" key="1">
    <citation type="journal article" date="2022" name="bioRxiv">
        <title>Genomics of Preaxostyla Flagellates Illuminates Evolutionary Transitions and the Path Towards Mitochondrial Loss.</title>
        <authorList>
            <person name="Novak L.V.F."/>
            <person name="Treitli S.C."/>
            <person name="Pyrih J."/>
            <person name="Halakuc P."/>
            <person name="Pipaliya S.V."/>
            <person name="Vacek V."/>
            <person name="Brzon O."/>
            <person name="Soukal P."/>
            <person name="Eme L."/>
            <person name="Dacks J.B."/>
            <person name="Karnkowska A."/>
            <person name="Elias M."/>
            <person name="Hampl V."/>
        </authorList>
    </citation>
    <scope>NUCLEOTIDE SEQUENCE [LARGE SCALE GENOMIC DNA]</scope>
    <source>
        <strain evidence="8">NAU3</strain>
        <tissue evidence="8">Gut</tissue>
    </source>
</reference>
<evidence type="ECO:0000256" key="2">
    <source>
        <dbReference type="ARBA" id="ARBA00007834"/>
    </source>
</evidence>
<gene>
    <name evidence="8" type="ORF">BLNAU_15608</name>
</gene>
<dbReference type="SUPFAM" id="SSF48452">
    <property type="entry name" value="TPR-like"/>
    <property type="match status" value="2"/>
</dbReference>
<protein>
    <recommendedName>
        <fullName evidence="3">Intraflagellar transport protein 56</fullName>
    </recommendedName>
</protein>
<feature type="compositionally biased region" description="Acidic residues" evidence="7">
    <location>
        <begin position="616"/>
        <end position="637"/>
    </location>
</feature>
<keyword evidence="5" id="KW-0802">TPR repeat</keyword>